<dbReference type="KEGG" id="bgt:106067610"/>
<evidence type="ECO:0000259" key="2">
    <source>
        <dbReference type="PROSITE" id="PS50041"/>
    </source>
</evidence>
<dbReference type="InterPro" id="IPR016186">
    <property type="entry name" value="C-type_lectin-like/link_sf"/>
</dbReference>
<dbReference type="Proteomes" id="UP000076420">
    <property type="component" value="Unassembled WGS sequence"/>
</dbReference>
<proteinExistence type="predicted"/>
<dbReference type="PROSITE" id="PS50041">
    <property type="entry name" value="C_TYPE_LECTIN_2"/>
    <property type="match status" value="1"/>
</dbReference>
<dbReference type="AlphaFoldDB" id="A0A2C9KZN4"/>
<dbReference type="InterPro" id="IPR018378">
    <property type="entry name" value="C-type_lectin_CS"/>
</dbReference>
<dbReference type="EnsemblMetazoa" id="BGLB025276-RA">
    <property type="protein sequence ID" value="BGLB025276-PA"/>
    <property type="gene ID" value="BGLB025276"/>
</dbReference>
<sequence length="95" mass="11178">MSLKYVEKLEILKRNTSIFAYIGLDDMKSEGTFVWHDDKTVIKTEMIRKLFKSGEPNNGNNNENCARYEPVNFALNDAVCSDYIRYICEKLCFHW</sequence>
<dbReference type="Gene3D" id="3.10.100.10">
    <property type="entry name" value="Mannose-Binding Protein A, subunit A"/>
    <property type="match status" value="1"/>
</dbReference>
<dbReference type="OrthoDB" id="6271941at2759"/>
<dbReference type="CDD" id="cd00037">
    <property type="entry name" value="CLECT"/>
    <property type="match status" value="1"/>
</dbReference>
<evidence type="ECO:0000256" key="1">
    <source>
        <dbReference type="ARBA" id="ARBA00023157"/>
    </source>
</evidence>
<dbReference type="Pfam" id="PF00059">
    <property type="entry name" value="Lectin_C"/>
    <property type="match status" value="1"/>
</dbReference>
<evidence type="ECO:0000313" key="3">
    <source>
        <dbReference type="EnsemblMetazoa" id="BGLB025276-PA"/>
    </source>
</evidence>
<dbReference type="VEuPathDB" id="VectorBase:BGLB025276"/>
<accession>A0A2C9KZN4</accession>
<dbReference type="VEuPathDB" id="VectorBase:BGLAX_033918"/>
<dbReference type="InterPro" id="IPR016187">
    <property type="entry name" value="CTDL_fold"/>
</dbReference>
<feature type="domain" description="C-type lectin" evidence="2">
    <location>
        <begin position="1"/>
        <end position="89"/>
    </location>
</feature>
<gene>
    <name evidence="3" type="primary">106067610</name>
</gene>
<protein>
    <recommendedName>
        <fullName evidence="2">C-type lectin domain-containing protein</fullName>
    </recommendedName>
</protein>
<dbReference type="RefSeq" id="XP_013082267.2">
    <property type="nucleotide sequence ID" value="XM_013226813.2"/>
</dbReference>
<reference evidence="3" key="1">
    <citation type="submission" date="2020-05" db="UniProtKB">
        <authorList>
            <consortium name="EnsemblMetazoa"/>
        </authorList>
    </citation>
    <scope>IDENTIFICATION</scope>
    <source>
        <strain evidence="3">BB02</strain>
    </source>
</reference>
<keyword evidence="1" id="KW-1015">Disulfide bond</keyword>
<name>A0A2C9KZN4_BIOGL</name>
<dbReference type="SUPFAM" id="SSF56436">
    <property type="entry name" value="C-type lectin-like"/>
    <property type="match status" value="1"/>
</dbReference>
<dbReference type="PROSITE" id="PS00615">
    <property type="entry name" value="C_TYPE_LECTIN_1"/>
    <property type="match status" value="1"/>
</dbReference>
<evidence type="ECO:0000313" key="4">
    <source>
        <dbReference type="Proteomes" id="UP000076420"/>
    </source>
</evidence>
<dbReference type="InterPro" id="IPR001304">
    <property type="entry name" value="C-type_lectin-like"/>
</dbReference>
<organism evidence="3 4">
    <name type="scientific">Biomphalaria glabrata</name>
    <name type="common">Bloodfluke planorb</name>
    <name type="synonym">Freshwater snail</name>
    <dbReference type="NCBI Taxonomy" id="6526"/>
    <lineage>
        <taxon>Eukaryota</taxon>
        <taxon>Metazoa</taxon>
        <taxon>Spiralia</taxon>
        <taxon>Lophotrochozoa</taxon>
        <taxon>Mollusca</taxon>
        <taxon>Gastropoda</taxon>
        <taxon>Heterobranchia</taxon>
        <taxon>Euthyneura</taxon>
        <taxon>Panpulmonata</taxon>
        <taxon>Hygrophila</taxon>
        <taxon>Lymnaeoidea</taxon>
        <taxon>Planorbidae</taxon>
        <taxon>Biomphalaria</taxon>
    </lineage>
</organism>